<sequence>MSHTLTNPPTLHDPVGFGYSHLAAAPAPDLVFVAGQYASGPDGGVPSADFAEQVELSFANLGTALAAAGLGFEHVARLGTYIVDHDEAKLEALLRVITRIWGEHPPAQTLLGVARLALPDMLFEVDAVAVRP</sequence>
<dbReference type="OrthoDB" id="3212792at2"/>
<dbReference type="GO" id="GO:0019239">
    <property type="term" value="F:deaminase activity"/>
    <property type="evidence" value="ECO:0007669"/>
    <property type="project" value="TreeGrafter"/>
</dbReference>
<name>A0A561SQ38_9PSEU</name>
<dbReference type="Pfam" id="PF01042">
    <property type="entry name" value="Ribonuc_L-PSP"/>
    <property type="match status" value="1"/>
</dbReference>
<dbReference type="PANTHER" id="PTHR11803:SF44">
    <property type="entry name" value="RUTC FAMILY PROTEIN YJGH"/>
    <property type="match status" value="1"/>
</dbReference>
<protein>
    <submittedName>
        <fullName evidence="1">Enamine deaminase RidA (YjgF/YER057c/UK114 family)</fullName>
    </submittedName>
</protein>
<dbReference type="Proteomes" id="UP000321261">
    <property type="component" value="Unassembled WGS sequence"/>
</dbReference>
<dbReference type="AlphaFoldDB" id="A0A561SQ38"/>
<reference evidence="1 2" key="1">
    <citation type="submission" date="2019-06" db="EMBL/GenBank/DDBJ databases">
        <title>Sequencing the genomes of 1000 actinobacteria strains.</title>
        <authorList>
            <person name="Klenk H.-P."/>
        </authorList>
    </citation>
    <scope>NUCLEOTIDE SEQUENCE [LARGE SCALE GENOMIC DNA]</scope>
    <source>
        <strain evidence="1 2">DSM 45671</strain>
    </source>
</reference>
<dbReference type="InterPro" id="IPR035959">
    <property type="entry name" value="RutC-like_sf"/>
</dbReference>
<comment type="caution">
    <text evidence="1">The sequence shown here is derived from an EMBL/GenBank/DDBJ whole genome shotgun (WGS) entry which is preliminary data.</text>
</comment>
<dbReference type="RefSeq" id="WP_147256233.1">
    <property type="nucleotide sequence ID" value="NZ_VIWU01000001.1"/>
</dbReference>
<proteinExistence type="predicted"/>
<organism evidence="1 2">
    <name type="scientific">Pseudonocardia hierapolitana</name>
    <dbReference type="NCBI Taxonomy" id="1128676"/>
    <lineage>
        <taxon>Bacteria</taxon>
        <taxon>Bacillati</taxon>
        <taxon>Actinomycetota</taxon>
        <taxon>Actinomycetes</taxon>
        <taxon>Pseudonocardiales</taxon>
        <taxon>Pseudonocardiaceae</taxon>
        <taxon>Pseudonocardia</taxon>
    </lineage>
</organism>
<evidence type="ECO:0000313" key="2">
    <source>
        <dbReference type="Proteomes" id="UP000321261"/>
    </source>
</evidence>
<accession>A0A561SQ38</accession>
<gene>
    <name evidence="1" type="ORF">FHX44_112865</name>
</gene>
<dbReference type="InterPro" id="IPR006175">
    <property type="entry name" value="YjgF/YER057c/UK114"/>
</dbReference>
<keyword evidence="2" id="KW-1185">Reference proteome</keyword>
<dbReference type="PANTHER" id="PTHR11803">
    <property type="entry name" value="2-IMINOBUTANOATE/2-IMINOPROPANOATE DEAMINASE RIDA"/>
    <property type="match status" value="1"/>
</dbReference>
<dbReference type="GO" id="GO:0005829">
    <property type="term" value="C:cytosol"/>
    <property type="evidence" value="ECO:0007669"/>
    <property type="project" value="TreeGrafter"/>
</dbReference>
<dbReference type="SUPFAM" id="SSF55298">
    <property type="entry name" value="YjgF-like"/>
    <property type="match status" value="1"/>
</dbReference>
<dbReference type="EMBL" id="VIWU01000001">
    <property type="protein sequence ID" value="TWF76966.1"/>
    <property type="molecule type" value="Genomic_DNA"/>
</dbReference>
<evidence type="ECO:0000313" key="1">
    <source>
        <dbReference type="EMBL" id="TWF76966.1"/>
    </source>
</evidence>
<dbReference type="Gene3D" id="3.30.1330.40">
    <property type="entry name" value="RutC-like"/>
    <property type="match status" value="1"/>
</dbReference>